<dbReference type="AlphaFoldDB" id="A0A1X9LUG7"/>
<dbReference type="EMBL" id="CP020715">
    <property type="protein sequence ID" value="ARJ06899.1"/>
    <property type="molecule type" value="Genomic_DNA"/>
</dbReference>
<feature type="domain" description="DUF7882" evidence="2">
    <location>
        <begin position="2"/>
        <end position="93"/>
    </location>
</feature>
<evidence type="ECO:0000313" key="3">
    <source>
        <dbReference type="EMBL" id="ARJ06899.1"/>
    </source>
</evidence>
<dbReference type="KEGG" id="cphy:B5808_17955"/>
<protein>
    <recommendedName>
        <fullName evidence="2">DUF7882 domain-containing protein</fullName>
    </recommendedName>
</protein>
<proteinExistence type="predicted"/>
<evidence type="ECO:0000256" key="1">
    <source>
        <dbReference type="SAM" id="MobiDB-lite"/>
    </source>
</evidence>
<dbReference type="STRING" id="1619308.B5808_17955"/>
<organism evidence="3 4">
    <name type="scientific">Cnuibacter physcomitrellae</name>
    <dbReference type="NCBI Taxonomy" id="1619308"/>
    <lineage>
        <taxon>Bacteria</taxon>
        <taxon>Bacillati</taxon>
        <taxon>Actinomycetota</taxon>
        <taxon>Actinomycetes</taxon>
        <taxon>Micrococcales</taxon>
        <taxon>Microbacteriaceae</taxon>
        <taxon>Cnuibacter</taxon>
    </lineage>
</organism>
<dbReference type="InterPro" id="IPR057204">
    <property type="entry name" value="DUF7882"/>
</dbReference>
<dbReference type="Proteomes" id="UP000192775">
    <property type="component" value="Chromosome"/>
</dbReference>
<evidence type="ECO:0000259" key="2">
    <source>
        <dbReference type="Pfam" id="PF25355"/>
    </source>
</evidence>
<keyword evidence="4" id="KW-1185">Reference proteome</keyword>
<reference evidence="3 4" key="1">
    <citation type="submission" date="2017-04" db="EMBL/GenBank/DDBJ databases">
        <authorList>
            <person name="Afonso C.L."/>
            <person name="Miller P.J."/>
            <person name="Scott M.A."/>
            <person name="Spackman E."/>
            <person name="Goraichik I."/>
            <person name="Dimitrov K.M."/>
            <person name="Suarez D.L."/>
            <person name="Swayne D.E."/>
        </authorList>
    </citation>
    <scope>NUCLEOTIDE SEQUENCE [LARGE SCALE GENOMIC DNA]</scope>
    <source>
        <strain evidence="4">XA(T)</strain>
    </source>
</reference>
<gene>
    <name evidence="3" type="ORF">B5808_17955</name>
</gene>
<sequence>MLYGPHVAVEFDDRILAHLQVVIAAKLRRGESTLFSWRDSLDSGDGRTTVWLHPLMDIAFKYYGHRKPTINTAWIDALMLEANKPSGLQLVEEPGTPEGVPRGHHNPISASGQPAH</sequence>
<name>A0A1X9LUG7_9MICO</name>
<evidence type="ECO:0000313" key="4">
    <source>
        <dbReference type="Proteomes" id="UP000192775"/>
    </source>
</evidence>
<dbReference type="Pfam" id="PF25355">
    <property type="entry name" value="DUF7882"/>
    <property type="match status" value="1"/>
</dbReference>
<feature type="region of interest" description="Disordered" evidence="1">
    <location>
        <begin position="88"/>
        <end position="116"/>
    </location>
</feature>
<accession>A0A1X9LUG7</accession>